<dbReference type="UniPathway" id="UPA00275">
    <property type="reaction ID" value="UER00400"/>
</dbReference>
<dbReference type="CDD" id="cd00641">
    <property type="entry name" value="GTP_cyclohydro2"/>
    <property type="match status" value="1"/>
</dbReference>
<feature type="binding site" evidence="9">
    <location>
        <begin position="90"/>
        <end position="92"/>
    </location>
    <ligand>
        <name>GTP</name>
        <dbReference type="ChEBI" id="CHEBI:37565"/>
    </ligand>
</feature>
<dbReference type="OrthoDB" id="25735at2157"/>
<sequence>MIEFYAKAKLPTRFGVFNIYVFKNEDNKDHAVLVHGDIEGEENVPVRIHSECLTGDVFGSMRCDCRDQLITSLKYIGSRERGMLIYLRQEGRGIGLLNKIRAYNLEDNGKDTVEANIEQGLPADNRHYNFAVDVIKYLNIKSIELMTNNPEKIKNLEENGIKISKRIPVIIEPNSFDKFYLETKKDKMGHML</sequence>
<dbReference type="PANTHER" id="PTHR21327:SF18">
    <property type="entry name" value="3,4-DIHYDROXY-2-BUTANONE 4-PHOSPHATE SYNTHASE"/>
    <property type="match status" value="1"/>
</dbReference>
<dbReference type="GO" id="GO:0009231">
    <property type="term" value="P:riboflavin biosynthetic process"/>
    <property type="evidence" value="ECO:0007669"/>
    <property type="project" value="UniProtKB-UniRule"/>
</dbReference>
<dbReference type="PANTHER" id="PTHR21327">
    <property type="entry name" value="GTP CYCLOHYDROLASE II-RELATED"/>
    <property type="match status" value="1"/>
</dbReference>
<comment type="similarity">
    <text evidence="9">Belongs to the GTP cyclohydrolase II family.</text>
</comment>
<dbReference type="NCBIfam" id="NF001591">
    <property type="entry name" value="PRK00393.1"/>
    <property type="match status" value="1"/>
</dbReference>
<comment type="pathway">
    <text evidence="1 9">Cofactor biosynthesis; riboflavin biosynthesis; 5-amino-6-(D-ribitylamino)uracil from GTP: step 1/4.</text>
</comment>
<dbReference type="Gene3D" id="3.40.50.10990">
    <property type="entry name" value="GTP cyclohydrolase II"/>
    <property type="match status" value="1"/>
</dbReference>
<feature type="binding site" evidence="9">
    <location>
        <begin position="47"/>
        <end position="51"/>
    </location>
    <ligand>
        <name>GTP</name>
        <dbReference type="ChEBI" id="CHEBI:37565"/>
    </ligand>
</feature>
<keyword evidence="4 9" id="KW-0547">Nucleotide-binding</keyword>
<feature type="domain" description="GTP cyclohydrolase II" evidence="10">
    <location>
        <begin position="6"/>
        <end position="168"/>
    </location>
</feature>
<feature type="binding site" evidence="9">
    <location>
        <position position="112"/>
    </location>
    <ligand>
        <name>GTP</name>
        <dbReference type="ChEBI" id="CHEBI:37565"/>
    </ligand>
</feature>
<reference evidence="11 13" key="1">
    <citation type="submission" date="2011-10" db="EMBL/GenBank/DDBJ databases">
        <title>Metabolic and evolutionary patterns in the extreme acidophile Ferroplasma acidiphilum.</title>
        <authorList>
            <person name="Golyshina O.V."/>
            <person name="Kozyavkin S.A."/>
            <person name="Tatusov R.L."/>
            <person name="Slesarev A.I."/>
            <person name="Golyshin P.N."/>
        </authorList>
    </citation>
    <scope>NUCLEOTIDE SEQUENCE [LARGE SCALE GENOMIC DNA]</scope>
    <source>
        <strain evidence="11">Berkeley</strain>
        <strain evidence="13">Y</strain>
    </source>
</reference>
<evidence type="ECO:0000256" key="4">
    <source>
        <dbReference type="ARBA" id="ARBA00022741"/>
    </source>
</evidence>
<evidence type="ECO:0000256" key="8">
    <source>
        <dbReference type="ARBA" id="ARBA00049295"/>
    </source>
</evidence>
<evidence type="ECO:0000256" key="7">
    <source>
        <dbReference type="ARBA" id="ARBA00023134"/>
    </source>
</evidence>
<evidence type="ECO:0000313" key="12">
    <source>
        <dbReference type="EMBL" id="NOL60911.1"/>
    </source>
</evidence>
<comment type="cofactor">
    <cofactor evidence="9">
        <name>Zn(2+)</name>
        <dbReference type="ChEBI" id="CHEBI:29105"/>
    </cofactor>
    <text evidence="9">Binds 1 zinc ion per subunit.</text>
</comment>
<dbReference type="RefSeq" id="WP_081142627.1">
    <property type="nucleotide sequence ID" value="NZ_CP015363.1"/>
</dbReference>
<dbReference type="EMBL" id="CP015363">
    <property type="protein sequence ID" value="ARD85091.1"/>
    <property type="molecule type" value="Genomic_DNA"/>
</dbReference>
<dbReference type="GeneID" id="84217813"/>
<keyword evidence="6 9" id="KW-0862">Zinc</keyword>
<dbReference type="InterPro" id="IPR036144">
    <property type="entry name" value="RibA-like_sf"/>
</dbReference>
<name>A0A1V0N4Q2_9ARCH</name>
<evidence type="ECO:0000313" key="13">
    <source>
        <dbReference type="Proteomes" id="UP000192050"/>
    </source>
</evidence>
<dbReference type="NCBIfam" id="TIGR00505">
    <property type="entry name" value="ribA"/>
    <property type="match status" value="1"/>
</dbReference>
<evidence type="ECO:0000256" key="1">
    <source>
        <dbReference type="ARBA" id="ARBA00004853"/>
    </source>
</evidence>
<keyword evidence="3 9" id="KW-0479">Metal-binding</keyword>
<evidence type="ECO:0000313" key="11">
    <source>
        <dbReference type="EMBL" id="ARD85091.1"/>
    </source>
</evidence>
<evidence type="ECO:0000313" key="14">
    <source>
        <dbReference type="Proteomes" id="UP000546917"/>
    </source>
</evidence>
<evidence type="ECO:0000256" key="5">
    <source>
        <dbReference type="ARBA" id="ARBA00022801"/>
    </source>
</evidence>
<dbReference type="FunFam" id="3.40.50.10990:FF:000002">
    <property type="entry name" value="GTP cyclohydrolase-2"/>
    <property type="match status" value="1"/>
</dbReference>
<organism evidence="11 13">
    <name type="scientific">Ferroplasma acidiphilum</name>
    <dbReference type="NCBI Taxonomy" id="74969"/>
    <lineage>
        <taxon>Archaea</taxon>
        <taxon>Methanobacteriati</taxon>
        <taxon>Thermoplasmatota</taxon>
        <taxon>Thermoplasmata</taxon>
        <taxon>Thermoplasmatales</taxon>
        <taxon>Ferroplasmaceae</taxon>
        <taxon>Ferroplasma</taxon>
    </lineage>
</organism>
<feature type="active site" description="Proton acceptor" evidence="9">
    <location>
        <position position="124"/>
    </location>
</feature>
<feature type="binding site" evidence="9">
    <location>
        <position position="65"/>
    </location>
    <ligand>
        <name>Zn(2+)</name>
        <dbReference type="ChEBI" id="CHEBI:29105"/>
        <note>catalytic</note>
    </ligand>
</feature>
<feature type="active site" description="Nucleophile" evidence="9">
    <location>
        <position position="126"/>
    </location>
</feature>
<feature type="binding site" evidence="9">
    <location>
        <position position="52"/>
    </location>
    <ligand>
        <name>Zn(2+)</name>
        <dbReference type="ChEBI" id="CHEBI:29105"/>
        <note>catalytic</note>
    </ligand>
</feature>
<keyword evidence="5 9" id="KW-0378">Hydrolase</keyword>
<comment type="function">
    <text evidence="9">Catalyzes the conversion of GTP to 2,5-diamino-6-ribosylamino-4(3H)-pyrimidinone 5'-phosphate (DARP), formate and pyrophosphate.</text>
</comment>
<keyword evidence="7 9" id="KW-0342">GTP-binding</keyword>
<dbReference type="KEGG" id="fai:FAD_1219"/>
<dbReference type="STRING" id="74969.FAD_1219"/>
<dbReference type="HAMAP" id="MF_00179">
    <property type="entry name" value="RibA"/>
    <property type="match status" value="1"/>
</dbReference>
<evidence type="ECO:0000256" key="6">
    <source>
        <dbReference type="ARBA" id="ARBA00022833"/>
    </source>
</evidence>
<dbReference type="GO" id="GO:0008270">
    <property type="term" value="F:zinc ion binding"/>
    <property type="evidence" value="ECO:0007669"/>
    <property type="project" value="UniProtKB-UniRule"/>
</dbReference>
<dbReference type="InterPro" id="IPR032677">
    <property type="entry name" value="GTP_cyclohydro_II"/>
</dbReference>
<dbReference type="GO" id="GO:0005525">
    <property type="term" value="F:GTP binding"/>
    <property type="evidence" value="ECO:0007669"/>
    <property type="project" value="UniProtKB-KW"/>
</dbReference>
<dbReference type="GO" id="GO:0005829">
    <property type="term" value="C:cytosol"/>
    <property type="evidence" value="ECO:0007669"/>
    <property type="project" value="TreeGrafter"/>
</dbReference>
<feature type="binding site" evidence="9">
    <location>
        <position position="147"/>
    </location>
    <ligand>
        <name>GTP</name>
        <dbReference type="ChEBI" id="CHEBI:37565"/>
    </ligand>
</feature>
<dbReference type="SUPFAM" id="SSF142695">
    <property type="entry name" value="RibA-like"/>
    <property type="match status" value="1"/>
</dbReference>
<dbReference type="Pfam" id="PF00925">
    <property type="entry name" value="GTP_cyclohydro2"/>
    <property type="match status" value="1"/>
</dbReference>
<keyword evidence="2 9" id="KW-0686">Riboflavin biosynthesis</keyword>
<dbReference type="Proteomes" id="UP000192050">
    <property type="component" value="Chromosome"/>
</dbReference>
<evidence type="ECO:0000256" key="2">
    <source>
        <dbReference type="ARBA" id="ARBA00022619"/>
    </source>
</evidence>
<evidence type="ECO:0000256" key="9">
    <source>
        <dbReference type="HAMAP-Rule" id="MF_00179"/>
    </source>
</evidence>
<evidence type="ECO:0000256" key="3">
    <source>
        <dbReference type="ARBA" id="ARBA00022723"/>
    </source>
</evidence>
<feature type="binding site" evidence="9">
    <location>
        <position position="68"/>
    </location>
    <ligand>
        <name>GTP</name>
        <dbReference type="ChEBI" id="CHEBI:37565"/>
    </ligand>
</feature>
<dbReference type="InterPro" id="IPR000926">
    <property type="entry name" value="RibA"/>
</dbReference>
<evidence type="ECO:0000259" key="10">
    <source>
        <dbReference type="Pfam" id="PF00925"/>
    </source>
</evidence>
<keyword evidence="13" id="KW-1185">Reference proteome</keyword>
<dbReference type="Proteomes" id="UP000546917">
    <property type="component" value="Unassembled WGS sequence"/>
</dbReference>
<gene>
    <name evidence="9 12" type="primary">ribA</name>
    <name evidence="11" type="ORF">FAD_1219</name>
    <name evidence="12" type="ORF">HLB00_08765</name>
</gene>
<feature type="binding site" evidence="9">
    <location>
        <position position="63"/>
    </location>
    <ligand>
        <name>Zn(2+)</name>
        <dbReference type="ChEBI" id="CHEBI:29105"/>
        <note>catalytic</note>
    </ligand>
</feature>
<dbReference type="AlphaFoldDB" id="A0A1V0N4Q2"/>
<dbReference type="EC" id="3.5.4.25" evidence="9"/>
<reference evidence="12 14" key="2">
    <citation type="submission" date="2020-05" db="EMBL/GenBank/DDBJ databases">
        <authorList>
            <person name="Zhang R."/>
        </authorList>
    </citation>
    <scope>NUCLEOTIDE SEQUENCE [LARGE SCALE GENOMIC DNA]</scope>
    <source>
        <strain evidence="12 14">DSM 28986</strain>
    </source>
</reference>
<dbReference type="GO" id="GO:0003935">
    <property type="term" value="F:GTP cyclohydrolase II activity"/>
    <property type="evidence" value="ECO:0007669"/>
    <property type="project" value="UniProtKB-UniRule"/>
</dbReference>
<comment type="catalytic activity">
    <reaction evidence="8 9">
        <text>GTP + 4 H2O = 2,5-diamino-6-hydroxy-4-(5-phosphoribosylamino)-pyrimidine + formate + 2 phosphate + 3 H(+)</text>
        <dbReference type="Rhea" id="RHEA:23704"/>
        <dbReference type="ChEBI" id="CHEBI:15377"/>
        <dbReference type="ChEBI" id="CHEBI:15378"/>
        <dbReference type="ChEBI" id="CHEBI:15740"/>
        <dbReference type="ChEBI" id="CHEBI:37565"/>
        <dbReference type="ChEBI" id="CHEBI:43474"/>
        <dbReference type="ChEBI" id="CHEBI:58614"/>
        <dbReference type="EC" id="3.5.4.25"/>
    </reaction>
</comment>
<dbReference type="EMBL" id="JABGBP010000331">
    <property type="protein sequence ID" value="NOL60911.1"/>
    <property type="molecule type" value="Genomic_DNA"/>
</dbReference>
<accession>A0A1V0N4Q2</accession>
<feature type="binding site" evidence="9">
    <location>
        <position position="152"/>
    </location>
    <ligand>
        <name>GTP</name>
        <dbReference type="ChEBI" id="CHEBI:37565"/>
    </ligand>
</feature>
<proteinExistence type="inferred from homology"/>
<protein>
    <recommendedName>
        <fullName evidence="9">GTP cyclohydrolase-2</fullName>
        <ecNumber evidence="9">3.5.4.25</ecNumber>
    </recommendedName>
    <alternativeName>
        <fullName evidence="9">GTP cyclohydrolase II</fullName>
    </alternativeName>
</protein>